<dbReference type="EMBL" id="JANPWB010000013">
    <property type="protein sequence ID" value="KAJ1109840.1"/>
    <property type="molecule type" value="Genomic_DNA"/>
</dbReference>
<keyword evidence="3" id="KW-1185">Reference proteome</keyword>
<feature type="compositionally biased region" description="Basic and acidic residues" evidence="1">
    <location>
        <begin position="90"/>
        <end position="104"/>
    </location>
</feature>
<evidence type="ECO:0000256" key="1">
    <source>
        <dbReference type="SAM" id="MobiDB-lite"/>
    </source>
</evidence>
<evidence type="ECO:0000313" key="2">
    <source>
        <dbReference type="EMBL" id="KAJ1109840.1"/>
    </source>
</evidence>
<protein>
    <submittedName>
        <fullName evidence="2">Uncharacterized protein</fullName>
    </submittedName>
</protein>
<reference evidence="2" key="1">
    <citation type="journal article" date="2022" name="bioRxiv">
        <title>Sequencing and chromosome-scale assembly of the giantPleurodeles waltlgenome.</title>
        <authorList>
            <person name="Brown T."/>
            <person name="Elewa A."/>
            <person name="Iarovenko S."/>
            <person name="Subramanian E."/>
            <person name="Araus A.J."/>
            <person name="Petzold A."/>
            <person name="Susuki M."/>
            <person name="Suzuki K.-i.T."/>
            <person name="Hayashi T."/>
            <person name="Toyoda A."/>
            <person name="Oliveira C."/>
            <person name="Osipova E."/>
            <person name="Leigh N.D."/>
            <person name="Simon A."/>
            <person name="Yun M.H."/>
        </authorList>
    </citation>
    <scope>NUCLEOTIDE SEQUENCE</scope>
    <source>
        <strain evidence="2">20211129_DDA</strain>
        <tissue evidence="2">Liver</tissue>
    </source>
</reference>
<feature type="compositionally biased region" description="Low complexity" evidence="1">
    <location>
        <begin position="40"/>
        <end position="64"/>
    </location>
</feature>
<accession>A0AAV7N4N8</accession>
<feature type="compositionally biased region" description="Low complexity" evidence="1">
    <location>
        <begin position="13"/>
        <end position="23"/>
    </location>
</feature>
<dbReference type="Proteomes" id="UP001066276">
    <property type="component" value="Chromosome 9"/>
</dbReference>
<name>A0AAV7N4N8_PLEWA</name>
<comment type="caution">
    <text evidence="2">The sequence shown here is derived from an EMBL/GenBank/DDBJ whole genome shotgun (WGS) entry which is preliminary data.</text>
</comment>
<organism evidence="2 3">
    <name type="scientific">Pleurodeles waltl</name>
    <name type="common">Iberian ribbed newt</name>
    <dbReference type="NCBI Taxonomy" id="8319"/>
    <lineage>
        <taxon>Eukaryota</taxon>
        <taxon>Metazoa</taxon>
        <taxon>Chordata</taxon>
        <taxon>Craniata</taxon>
        <taxon>Vertebrata</taxon>
        <taxon>Euteleostomi</taxon>
        <taxon>Amphibia</taxon>
        <taxon>Batrachia</taxon>
        <taxon>Caudata</taxon>
        <taxon>Salamandroidea</taxon>
        <taxon>Salamandridae</taxon>
        <taxon>Pleurodelinae</taxon>
        <taxon>Pleurodeles</taxon>
    </lineage>
</organism>
<dbReference type="AlphaFoldDB" id="A0AAV7N4N8"/>
<sequence length="104" mass="10353">MLRGCWEGGAGRGVAAVPVDAVGTEGPATAGELPSEEESLSLVSAPVPAVELPSPSVPLVPSDSIASPSRAKWDAAPSCSGANAPPPDDAIAHKNRETKKGGED</sequence>
<feature type="compositionally biased region" description="Gly residues" evidence="1">
    <location>
        <begin position="1"/>
        <end position="12"/>
    </location>
</feature>
<proteinExistence type="predicted"/>
<evidence type="ECO:0000313" key="3">
    <source>
        <dbReference type="Proteomes" id="UP001066276"/>
    </source>
</evidence>
<feature type="region of interest" description="Disordered" evidence="1">
    <location>
        <begin position="1"/>
        <end position="104"/>
    </location>
</feature>
<gene>
    <name evidence="2" type="ORF">NDU88_007198</name>
</gene>